<evidence type="ECO:0000313" key="2">
    <source>
        <dbReference type="EMBL" id="GBP16694.1"/>
    </source>
</evidence>
<sequence>MSDHAHCSSEAVQRGLGQLTMIVINAAVKLVTKASRWRKIGTRGRRRKARGELCLHIASFADSSECHDQLQNNGHERVEHTDPLGRAEKSRADPTVSLERYTLTS</sequence>
<dbReference type="EMBL" id="BGZK01000081">
    <property type="protein sequence ID" value="GBP16694.1"/>
    <property type="molecule type" value="Genomic_DNA"/>
</dbReference>
<name>A0A4C1TS08_EUMVA</name>
<accession>A0A4C1TS08</accession>
<gene>
    <name evidence="2" type="ORF">EVAR_13318_1</name>
</gene>
<reference evidence="2 3" key="1">
    <citation type="journal article" date="2019" name="Commun. Biol.">
        <title>The bagworm genome reveals a unique fibroin gene that provides high tensile strength.</title>
        <authorList>
            <person name="Kono N."/>
            <person name="Nakamura H."/>
            <person name="Ohtoshi R."/>
            <person name="Tomita M."/>
            <person name="Numata K."/>
            <person name="Arakawa K."/>
        </authorList>
    </citation>
    <scope>NUCLEOTIDE SEQUENCE [LARGE SCALE GENOMIC DNA]</scope>
</reference>
<protein>
    <submittedName>
        <fullName evidence="2">Uncharacterized protein</fullName>
    </submittedName>
</protein>
<organism evidence="2 3">
    <name type="scientific">Eumeta variegata</name>
    <name type="common">Bagworm moth</name>
    <name type="synonym">Eumeta japonica</name>
    <dbReference type="NCBI Taxonomy" id="151549"/>
    <lineage>
        <taxon>Eukaryota</taxon>
        <taxon>Metazoa</taxon>
        <taxon>Ecdysozoa</taxon>
        <taxon>Arthropoda</taxon>
        <taxon>Hexapoda</taxon>
        <taxon>Insecta</taxon>
        <taxon>Pterygota</taxon>
        <taxon>Neoptera</taxon>
        <taxon>Endopterygota</taxon>
        <taxon>Lepidoptera</taxon>
        <taxon>Glossata</taxon>
        <taxon>Ditrysia</taxon>
        <taxon>Tineoidea</taxon>
        <taxon>Psychidae</taxon>
        <taxon>Oiketicinae</taxon>
        <taxon>Eumeta</taxon>
    </lineage>
</organism>
<proteinExistence type="predicted"/>
<evidence type="ECO:0000313" key="3">
    <source>
        <dbReference type="Proteomes" id="UP000299102"/>
    </source>
</evidence>
<feature type="region of interest" description="Disordered" evidence="1">
    <location>
        <begin position="67"/>
        <end position="105"/>
    </location>
</feature>
<dbReference type="AlphaFoldDB" id="A0A4C1TS08"/>
<feature type="compositionally biased region" description="Basic and acidic residues" evidence="1">
    <location>
        <begin position="67"/>
        <end position="92"/>
    </location>
</feature>
<evidence type="ECO:0000256" key="1">
    <source>
        <dbReference type="SAM" id="MobiDB-lite"/>
    </source>
</evidence>
<dbReference type="Proteomes" id="UP000299102">
    <property type="component" value="Unassembled WGS sequence"/>
</dbReference>
<keyword evidence="3" id="KW-1185">Reference proteome</keyword>
<comment type="caution">
    <text evidence="2">The sequence shown here is derived from an EMBL/GenBank/DDBJ whole genome shotgun (WGS) entry which is preliminary data.</text>
</comment>